<sequence length="205" mass="22804">MAGSGRAAAGELGRPLDAPDLGGRWEAVSNGGAEEETAVEDSMRCGDSCGQRKLAEALQVQQDSSFQNRKADSSIQQADSCSSVQQKRIILSQEKNIQRLNRLVQSLRHQLSQCRGINTNANFSGNSLISNANETERQQIVREERDRCSQFSEEDRSSAIVAAEEVLQEEQKLFLNQCLVFVVRVFFALILVFVFSSSLKRDLEF</sequence>
<name>A0ABR2N2N6_9ASPA</name>
<feature type="region of interest" description="Disordered" evidence="1">
    <location>
        <begin position="1"/>
        <end position="45"/>
    </location>
</feature>
<protein>
    <submittedName>
        <fullName evidence="3">Uncharacterized protein</fullName>
    </submittedName>
</protein>
<keyword evidence="4" id="KW-1185">Reference proteome</keyword>
<evidence type="ECO:0000256" key="1">
    <source>
        <dbReference type="SAM" id="MobiDB-lite"/>
    </source>
</evidence>
<evidence type="ECO:0000256" key="2">
    <source>
        <dbReference type="SAM" id="Phobius"/>
    </source>
</evidence>
<accession>A0ABR2N2N6</accession>
<dbReference type="Proteomes" id="UP001412067">
    <property type="component" value="Unassembled WGS sequence"/>
</dbReference>
<evidence type="ECO:0000313" key="4">
    <source>
        <dbReference type="Proteomes" id="UP001412067"/>
    </source>
</evidence>
<keyword evidence="2" id="KW-1133">Transmembrane helix</keyword>
<reference evidence="3 4" key="1">
    <citation type="journal article" date="2022" name="Nat. Plants">
        <title>Genomes of leafy and leafless Platanthera orchids illuminate the evolution of mycoheterotrophy.</title>
        <authorList>
            <person name="Li M.H."/>
            <person name="Liu K.W."/>
            <person name="Li Z."/>
            <person name="Lu H.C."/>
            <person name="Ye Q.L."/>
            <person name="Zhang D."/>
            <person name="Wang J.Y."/>
            <person name="Li Y.F."/>
            <person name="Zhong Z.M."/>
            <person name="Liu X."/>
            <person name="Yu X."/>
            <person name="Liu D.K."/>
            <person name="Tu X.D."/>
            <person name="Liu B."/>
            <person name="Hao Y."/>
            <person name="Liao X.Y."/>
            <person name="Jiang Y.T."/>
            <person name="Sun W.H."/>
            <person name="Chen J."/>
            <person name="Chen Y.Q."/>
            <person name="Ai Y."/>
            <person name="Zhai J.W."/>
            <person name="Wu S.S."/>
            <person name="Zhou Z."/>
            <person name="Hsiao Y.Y."/>
            <person name="Wu W.L."/>
            <person name="Chen Y.Y."/>
            <person name="Lin Y.F."/>
            <person name="Hsu J.L."/>
            <person name="Li C.Y."/>
            <person name="Wang Z.W."/>
            <person name="Zhao X."/>
            <person name="Zhong W.Y."/>
            <person name="Ma X.K."/>
            <person name="Ma L."/>
            <person name="Huang J."/>
            <person name="Chen G.Z."/>
            <person name="Huang M.Z."/>
            <person name="Huang L."/>
            <person name="Peng D.H."/>
            <person name="Luo Y.B."/>
            <person name="Zou S.Q."/>
            <person name="Chen S.P."/>
            <person name="Lan S."/>
            <person name="Tsai W.C."/>
            <person name="Van de Peer Y."/>
            <person name="Liu Z.J."/>
        </authorList>
    </citation>
    <scope>NUCLEOTIDE SEQUENCE [LARGE SCALE GENOMIC DNA]</scope>
    <source>
        <strain evidence="3">Lor288</strain>
    </source>
</reference>
<dbReference type="PANTHER" id="PTHR34564:SF3">
    <property type="entry name" value="PEPTIDYL-PROLYL CIS-TRANS ISOMERASE G"/>
    <property type="match status" value="1"/>
</dbReference>
<comment type="caution">
    <text evidence="3">The sequence shown here is derived from an EMBL/GenBank/DDBJ whole genome shotgun (WGS) entry which is preliminary data.</text>
</comment>
<keyword evidence="2" id="KW-0472">Membrane</keyword>
<dbReference type="PANTHER" id="PTHR34564">
    <property type="entry name" value="PEPTIDYL-PROLYL CIS-TRANS ISOMERASE G"/>
    <property type="match status" value="1"/>
</dbReference>
<keyword evidence="2" id="KW-0812">Transmembrane</keyword>
<evidence type="ECO:0000313" key="3">
    <source>
        <dbReference type="EMBL" id="KAK8970451.1"/>
    </source>
</evidence>
<proteinExistence type="predicted"/>
<dbReference type="EMBL" id="JBBWWR010000002">
    <property type="protein sequence ID" value="KAK8970451.1"/>
    <property type="molecule type" value="Genomic_DNA"/>
</dbReference>
<organism evidence="3 4">
    <name type="scientific">Platanthera guangdongensis</name>
    <dbReference type="NCBI Taxonomy" id="2320717"/>
    <lineage>
        <taxon>Eukaryota</taxon>
        <taxon>Viridiplantae</taxon>
        <taxon>Streptophyta</taxon>
        <taxon>Embryophyta</taxon>
        <taxon>Tracheophyta</taxon>
        <taxon>Spermatophyta</taxon>
        <taxon>Magnoliopsida</taxon>
        <taxon>Liliopsida</taxon>
        <taxon>Asparagales</taxon>
        <taxon>Orchidaceae</taxon>
        <taxon>Orchidoideae</taxon>
        <taxon>Orchideae</taxon>
        <taxon>Orchidinae</taxon>
        <taxon>Platanthera</taxon>
    </lineage>
</organism>
<gene>
    <name evidence="3" type="ORF">KSP40_PGU000889</name>
</gene>
<feature type="transmembrane region" description="Helical" evidence="2">
    <location>
        <begin position="174"/>
        <end position="195"/>
    </location>
</feature>